<proteinExistence type="predicted"/>
<accession>A0A2J6TEB7</accession>
<dbReference type="EMBL" id="KZ613786">
    <property type="protein sequence ID" value="PMD61298.1"/>
    <property type="molecule type" value="Genomic_DNA"/>
</dbReference>
<keyword evidence="2" id="KW-1185">Reference proteome</keyword>
<evidence type="ECO:0000313" key="2">
    <source>
        <dbReference type="Proteomes" id="UP000235371"/>
    </source>
</evidence>
<dbReference type="InParanoid" id="A0A2J6TEB7"/>
<sequence>MRTRLWNMGVSAWKGGVLVFPRERVQTQKALEWNKRRSRAVSSDREDTIEVIEAPAAPQSKRTEISSRPKERIVAAKVKALTAKAEERPASVTSTPNQLAHEKANASANAQIKVLTDLVESLVRTMEEQKEEYAPSVCTVYDVATIWDLGGPIEAVHSTRLSADWERSHRSDHRRCFLVLERAWPWLIIKLWEEGEI</sequence>
<organism evidence="1 2">
    <name type="scientific">Hyaloscypha bicolor E</name>
    <dbReference type="NCBI Taxonomy" id="1095630"/>
    <lineage>
        <taxon>Eukaryota</taxon>
        <taxon>Fungi</taxon>
        <taxon>Dikarya</taxon>
        <taxon>Ascomycota</taxon>
        <taxon>Pezizomycotina</taxon>
        <taxon>Leotiomycetes</taxon>
        <taxon>Helotiales</taxon>
        <taxon>Hyaloscyphaceae</taxon>
        <taxon>Hyaloscypha</taxon>
        <taxon>Hyaloscypha bicolor</taxon>
    </lineage>
</organism>
<dbReference type="GeneID" id="36594784"/>
<dbReference type="OrthoDB" id="3546391at2759"/>
<dbReference type="RefSeq" id="XP_024738202.1">
    <property type="nucleotide sequence ID" value="XM_024886707.1"/>
</dbReference>
<protein>
    <submittedName>
        <fullName evidence="1">Uncharacterized protein</fullName>
    </submittedName>
</protein>
<reference evidence="1 2" key="1">
    <citation type="submission" date="2016-04" db="EMBL/GenBank/DDBJ databases">
        <title>A degradative enzymes factory behind the ericoid mycorrhizal symbiosis.</title>
        <authorList>
            <consortium name="DOE Joint Genome Institute"/>
            <person name="Martino E."/>
            <person name="Morin E."/>
            <person name="Grelet G."/>
            <person name="Kuo A."/>
            <person name="Kohler A."/>
            <person name="Daghino S."/>
            <person name="Barry K."/>
            <person name="Choi C."/>
            <person name="Cichocki N."/>
            <person name="Clum A."/>
            <person name="Copeland A."/>
            <person name="Hainaut M."/>
            <person name="Haridas S."/>
            <person name="Labutti K."/>
            <person name="Lindquist E."/>
            <person name="Lipzen A."/>
            <person name="Khouja H.-R."/>
            <person name="Murat C."/>
            <person name="Ohm R."/>
            <person name="Olson A."/>
            <person name="Spatafora J."/>
            <person name="Veneault-Fourrey C."/>
            <person name="Henrissat B."/>
            <person name="Grigoriev I."/>
            <person name="Martin F."/>
            <person name="Perotto S."/>
        </authorList>
    </citation>
    <scope>NUCLEOTIDE SEQUENCE [LARGE SCALE GENOMIC DNA]</scope>
    <source>
        <strain evidence="1 2">E</strain>
    </source>
</reference>
<dbReference type="AlphaFoldDB" id="A0A2J6TEB7"/>
<evidence type="ECO:0000313" key="1">
    <source>
        <dbReference type="EMBL" id="PMD61298.1"/>
    </source>
</evidence>
<dbReference type="Proteomes" id="UP000235371">
    <property type="component" value="Unassembled WGS sequence"/>
</dbReference>
<name>A0A2J6TEB7_9HELO</name>
<gene>
    <name evidence="1" type="ORF">K444DRAFT_662404</name>
</gene>